<dbReference type="InterPro" id="IPR010918">
    <property type="entry name" value="PurM-like_C_dom"/>
</dbReference>
<protein>
    <recommendedName>
        <fullName evidence="1">PurM-like C-terminal domain-containing protein</fullName>
    </recommendedName>
</protein>
<feature type="non-terminal residue" evidence="2">
    <location>
        <position position="58"/>
    </location>
</feature>
<dbReference type="InterPro" id="IPR036676">
    <property type="entry name" value="PurM-like_C_sf"/>
</dbReference>
<evidence type="ECO:0000313" key="2">
    <source>
        <dbReference type="EMBL" id="GAI67875.1"/>
    </source>
</evidence>
<proteinExistence type="predicted"/>
<gene>
    <name evidence="2" type="ORF">S06H3_66481</name>
</gene>
<dbReference type="PANTHER" id="PTHR30303:SF0">
    <property type="entry name" value="CARBAMOYL DEHYDRATASE HYPE"/>
    <property type="match status" value="1"/>
</dbReference>
<dbReference type="InterPro" id="IPR011854">
    <property type="entry name" value="HypE"/>
</dbReference>
<feature type="domain" description="PurM-like C-terminal" evidence="1">
    <location>
        <begin position="2"/>
        <end position="41"/>
    </location>
</feature>
<sequence length="58" mass="6192">VAIVEPNDADKVLAQMKQNGYGTDAAIIGEVTSNHPGRVIMKTRLGPSRIIDMLSGEL</sequence>
<dbReference type="EMBL" id="BARV01045338">
    <property type="protein sequence ID" value="GAI67875.1"/>
    <property type="molecule type" value="Genomic_DNA"/>
</dbReference>
<name>X1RXF3_9ZZZZ</name>
<accession>X1RXF3</accession>
<feature type="non-terminal residue" evidence="2">
    <location>
        <position position="1"/>
    </location>
</feature>
<dbReference type="Pfam" id="PF02769">
    <property type="entry name" value="AIRS_C"/>
    <property type="match status" value="1"/>
</dbReference>
<dbReference type="SUPFAM" id="SSF56042">
    <property type="entry name" value="PurM C-terminal domain-like"/>
    <property type="match status" value="1"/>
</dbReference>
<dbReference type="GO" id="GO:0051604">
    <property type="term" value="P:protein maturation"/>
    <property type="evidence" value="ECO:0007669"/>
    <property type="project" value="TreeGrafter"/>
</dbReference>
<dbReference type="PANTHER" id="PTHR30303">
    <property type="entry name" value="HYDROGENASE ISOENZYMES FORMATION PROTEIN HYPE"/>
    <property type="match status" value="1"/>
</dbReference>
<organism evidence="2">
    <name type="scientific">marine sediment metagenome</name>
    <dbReference type="NCBI Taxonomy" id="412755"/>
    <lineage>
        <taxon>unclassified sequences</taxon>
        <taxon>metagenomes</taxon>
        <taxon>ecological metagenomes</taxon>
    </lineage>
</organism>
<reference evidence="2" key="1">
    <citation type="journal article" date="2014" name="Front. Microbiol.">
        <title>High frequency of phylogenetically diverse reductive dehalogenase-homologous genes in deep subseafloor sedimentary metagenomes.</title>
        <authorList>
            <person name="Kawai M."/>
            <person name="Futagami T."/>
            <person name="Toyoda A."/>
            <person name="Takaki Y."/>
            <person name="Nishi S."/>
            <person name="Hori S."/>
            <person name="Arai W."/>
            <person name="Tsubouchi T."/>
            <person name="Morono Y."/>
            <person name="Uchiyama I."/>
            <person name="Ito T."/>
            <person name="Fujiyama A."/>
            <person name="Inagaki F."/>
            <person name="Takami H."/>
        </authorList>
    </citation>
    <scope>NUCLEOTIDE SEQUENCE</scope>
    <source>
        <strain evidence="2">Expedition CK06-06</strain>
    </source>
</reference>
<dbReference type="AlphaFoldDB" id="X1RXF3"/>
<dbReference type="Gene3D" id="3.90.650.10">
    <property type="entry name" value="PurM-like C-terminal domain"/>
    <property type="match status" value="1"/>
</dbReference>
<comment type="caution">
    <text evidence="2">The sequence shown here is derived from an EMBL/GenBank/DDBJ whole genome shotgun (WGS) entry which is preliminary data.</text>
</comment>
<evidence type="ECO:0000259" key="1">
    <source>
        <dbReference type="Pfam" id="PF02769"/>
    </source>
</evidence>